<organism evidence="2 3">
    <name type="scientific">Afifella marina DSM 2698</name>
    <dbReference type="NCBI Taxonomy" id="1120955"/>
    <lineage>
        <taxon>Bacteria</taxon>
        <taxon>Pseudomonadati</taxon>
        <taxon>Pseudomonadota</taxon>
        <taxon>Alphaproteobacteria</taxon>
        <taxon>Hyphomicrobiales</taxon>
        <taxon>Afifellaceae</taxon>
        <taxon>Afifella</taxon>
    </lineage>
</organism>
<protein>
    <submittedName>
        <fullName evidence="2">Uncharacterized protein</fullName>
    </submittedName>
</protein>
<reference evidence="2 3" key="1">
    <citation type="submission" date="2016-10" db="EMBL/GenBank/DDBJ databases">
        <authorList>
            <person name="de Groot N.N."/>
        </authorList>
    </citation>
    <scope>NUCLEOTIDE SEQUENCE [LARGE SCALE GENOMIC DNA]</scope>
    <source>
        <strain evidence="2 3">DSM 2698</strain>
    </source>
</reference>
<dbReference type="EMBL" id="FMVW01000001">
    <property type="protein sequence ID" value="SCZ23954.1"/>
    <property type="molecule type" value="Genomic_DNA"/>
</dbReference>
<proteinExistence type="predicted"/>
<name>A0A1G5MGM2_AFIMA</name>
<dbReference type="InterPro" id="IPR035220">
    <property type="entry name" value="DUF5330"/>
</dbReference>
<evidence type="ECO:0000313" key="3">
    <source>
        <dbReference type="Proteomes" id="UP000199347"/>
    </source>
</evidence>
<dbReference type="AlphaFoldDB" id="A0A1G5MGM2"/>
<evidence type="ECO:0000313" key="2">
    <source>
        <dbReference type="EMBL" id="SCZ23954.1"/>
    </source>
</evidence>
<sequence length="193" mass="20173">MVPSRRWIGRIRKQGMVMFLFRSIFWLTALILVLPPSPDGGPPPRVTLLESALAFQVLAKDVSGLCDRHPEACATSRETFTLLGRKIATGRDMASAALSAGTGGSDDDSDINHGSLSASDLSVPWSGRGASPIEPIPASASLPISQPEADSSEIGPGVTPPQSTADGSASDGLGPDPAKRVEISLPQPRPRLL</sequence>
<dbReference type="Proteomes" id="UP000199347">
    <property type="component" value="Unassembled WGS sequence"/>
</dbReference>
<feature type="region of interest" description="Disordered" evidence="1">
    <location>
        <begin position="97"/>
        <end position="193"/>
    </location>
</feature>
<dbReference type="Pfam" id="PF17264">
    <property type="entry name" value="DUF5330"/>
    <property type="match status" value="1"/>
</dbReference>
<accession>A0A1G5MGM2</accession>
<evidence type="ECO:0000256" key="1">
    <source>
        <dbReference type="SAM" id="MobiDB-lite"/>
    </source>
</evidence>
<gene>
    <name evidence="2" type="ORF">SAMN03080610_00630</name>
</gene>
<keyword evidence="3" id="KW-1185">Reference proteome</keyword>